<evidence type="ECO:0000313" key="2">
    <source>
        <dbReference type="WBParaSite" id="PSAMB.scaffold6937size8563.g29337.t1"/>
    </source>
</evidence>
<dbReference type="WBParaSite" id="PSAMB.scaffold6937size8563.g29337.t1">
    <property type="protein sequence ID" value="PSAMB.scaffold6937size8563.g29337.t1"/>
    <property type="gene ID" value="PSAMB.scaffold6937size8563.g29337"/>
</dbReference>
<dbReference type="InterPro" id="IPR032675">
    <property type="entry name" value="LRR_dom_sf"/>
</dbReference>
<organism evidence="1 2">
    <name type="scientific">Plectus sambesii</name>
    <dbReference type="NCBI Taxonomy" id="2011161"/>
    <lineage>
        <taxon>Eukaryota</taxon>
        <taxon>Metazoa</taxon>
        <taxon>Ecdysozoa</taxon>
        <taxon>Nematoda</taxon>
        <taxon>Chromadorea</taxon>
        <taxon>Plectida</taxon>
        <taxon>Plectina</taxon>
        <taxon>Plectoidea</taxon>
        <taxon>Plectidae</taxon>
        <taxon>Plectus</taxon>
    </lineage>
</organism>
<dbReference type="Proteomes" id="UP000887566">
    <property type="component" value="Unplaced"/>
</dbReference>
<accession>A0A914X837</accession>
<protein>
    <submittedName>
        <fullName evidence="2">Uncharacterized protein</fullName>
    </submittedName>
</protein>
<evidence type="ECO:0000313" key="1">
    <source>
        <dbReference type="Proteomes" id="UP000887566"/>
    </source>
</evidence>
<sequence>MTGKRKSSSRNPKTVKCSKLQTNSMKKSAINEEEKVQLDFLVVEKIALLTKLKFAPDICQELVSLSFAKALRSFYSKKKVTLSFSVSFSENLDDYGECPDILLSIGGLSQQSEEEIKFDEENFEKLNEAVQQILTRFRQIHLKIPMYVNNIDNEDFASIVSEAVNDVRDVTIETLDITFEYPVLVDCHRLIKKLSRNLKVLNLCIYDPTDQYEESWKKFWQTVGSCTKLEKLSVKFDYTLMAGEDPGHETDNALLVQIANGVKRLKIKNFRTNLQEGEEDERTMEWLPRAFAKNEHLRHLDIDTYFESGCYLGDLVSVKDGPLVLSRLESLKIKIGDGTECRKDWEASFKKVLPAMSDQAVLKITVSSFCKEDTRGLLRMYLELSHQTARRIKLRLLFSKDNMNFGAVLKKALSGLSSMKKFRGLKTVPDGAWTRLLFGNADLMVEAKRSKSGI</sequence>
<keyword evidence="1" id="KW-1185">Reference proteome</keyword>
<dbReference type="Gene3D" id="3.80.10.10">
    <property type="entry name" value="Ribonuclease Inhibitor"/>
    <property type="match status" value="1"/>
</dbReference>
<dbReference type="AlphaFoldDB" id="A0A914X837"/>
<dbReference type="SUPFAM" id="SSF52047">
    <property type="entry name" value="RNI-like"/>
    <property type="match status" value="1"/>
</dbReference>
<reference evidence="2" key="1">
    <citation type="submission" date="2022-11" db="UniProtKB">
        <authorList>
            <consortium name="WormBaseParasite"/>
        </authorList>
    </citation>
    <scope>IDENTIFICATION</scope>
</reference>
<name>A0A914X837_9BILA</name>
<proteinExistence type="predicted"/>